<keyword evidence="2" id="KW-1185">Reference proteome</keyword>
<dbReference type="Proteomes" id="UP000267469">
    <property type="component" value="Unassembled WGS sequence"/>
</dbReference>
<evidence type="ECO:0000313" key="2">
    <source>
        <dbReference type="Proteomes" id="UP000267469"/>
    </source>
</evidence>
<dbReference type="OrthoDB" id="1114455at2"/>
<name>A0A3N0DQR2_SINP1</name>
<protein>
    <submittedName>
        <fullName evidence="1">Type IX secretion system membrane protein PorP/SprF</fullName>
    </submittedName>
</protein>
<comment type="caution">
    <text evidence="1">The sequence shown here is derived from an EMBL/GenBank/DDBJ whole genome shotgun (WGS) entry which is preliminary data.</text>
</comment>
<dbReference type="Pfam" id="PF11751">
    <property type="entry name" value="PorP_SprF"/>
    <property type="match status" value="1"/>
</dbReference>
<dbReference type="RefSeq" id="WP_123217827.1">
    <property type="nucleotide sequence ID" value="NZ_RJTM01000144.1"/>
</dbReference>
<proteinExistence type="predicted"/>
<dbReference type="InterPro" id="IPR019861">
    <property type="entry name" value="PorP/SprF_Bacteroidetes"/>
</dbReference>
<sequence>MKKTIIVLALLGSWISYGQQESQYTQYMYNTMSVNPAYAGTRGVMSIFGLYRSQWVGLDGAPKTAQLSVHSPISRQGHGLGLSVINDEIGPSRDTYVNASFSYKLQLDPFTWLNLGIMAGGSFLEVNYDKLNVHDPDDPSLSGRLSRFSPNIGVGAYLHSDHWYVGLSVPALLETRFYDDIQQSMAKEKMHFYLIGGYVFDLDHNWKFKPAALIKAVSGAPLAVDLSANFLYNEILTLGAAYRWDAGLSGLAGFQVNDNLMIGYAYDFDTSRLGNYNSGTHEVFIRFEFVSSGRSRMRSPRFF</sequence>
<dbReference type="AlphaFoldDB" id="A0A3N0DQR2"/>
<evidence type="ECO:0000313" key="1">
    <source>
        <dbReference type="EMBL" id="RNL77977.1"/>
    </source>
</evidence>
<dbReference type="EMBL" id="RJTM01000144">
    <property type="protein sequence ID" value="RNL77977.1"/>
    <property type="molecule type" value="Genomic_DNA"/>
</dbReference>
<gene>
    <name evidence="1" type="ORF">ED312_20145</name>
</gene>
<accession>A0A3N0DQR2</accession>
<reference evidence="1 2" key="1">
    <citation type="submission" date="2018-10" db="EMBL/GenBank/DDBJ databases">
        <title>Sinomicrobium pectinilyticum sp. nov., a pectinase-producing bacterium isolated from alkaline and saline soil, and emended description of the genus Sinomicrobium.</title>
        <authorList>
            <person name="Cheng B."/>
            <person name="Li C."/>
            <person name="Lai Q."/>
            <person name="Du M."/>
            <person name="Shao Z."/>
            <person name="Xu P."/>
            <person name="Yang C."/>
        </authorList>
    </citation>
    <scope>NUCLEOTIDE SEQUENCE [LARGE SCALE GENOMIC DNA]</scope>
    <source>
        <strain evidence="1 2">5DNS001</strain>
    </source>
</reference>
<dbReference type="NCBIfam" id="TIGR03519">
    <property type="entry name" value="T9SS_PorP_fam"/>
    <property type="match status" value="1"/>
</dbReference>
<organism evidence="1 2">
    <name type="scientific">Sinomicrobium pectinilyticum</name>
    <dbReference type="NCBI Taxonomy" id="1084421"/>
    <lineage>
        <taxon>Bacteria</taxon>
        <taxon>Pseudomonadati</taxon>
        <taxon>Bacteroidota</taxon>
        <taxon>Flavobacteriia</taxon>
        <taxon>Flavobacteriales</taxon>
        <taxon>Flavobacteriaceae</taxon>
        <taxon>Sinomicrobium</taxon>
    </lineage>
</organism>